<dbReference type="KEGG" id="aft:BBF96_08950"/>
<dbReference type="AlphaFoldDB" id="A0A3Q9HQJ5"/>
<dbReference type="EMBL" id="CP016379">
    <property type="protein sequence ID" value="AZR73501.1"/>
    <property type="molecule type" value="Genomic_DNA"/>
</dbReference>
<evidence type="ECO:0000313" key="2">
    <source>
        <dbReference type="Proteomes" id="UP000267250"/>
    </source>
</evidence>
<gene>
    <name evidence="1" type="ORF">BBF96_08950</name>
</gene>
<proteinExistence type="predicted"/>
<dbReference type="OrthoDB" id="9815752at2"/>
<dbReference type="NCBIfam" id="TIGR03696">
    <property type="entry name" value="Rhs_assc_core"/>
    <property type="match status" value="1"/>
</dbReference>
<evidence type="ECO:0008006" key="3">
    <source>
        <dbReference type="Google" id="ProtNLM"/>
    </source>
</evidence>
<protein>
    <recommendedName>
        <fullName evidence="3">RHS repeat-associated core domain-containing protein</fullName>
    </recommendedName>
</protein>
<evidence type="ECO:0000313" key="1">
    <source>
        <dbReference type="EMBL" id="AZR73501.1"/>
    </source>
</evidence>
<dbReference type="Proteomes" id="UP000267250">
    <property type="component" value="Chromosome"/>
</dbReference>
<keyword evidence="2" id="KW-1185">Reference proteome</keyword>
<dbReference type="Gene3D" id="2.180.10.10">
    <property type="entry name" value="RHS repeat-associated core"/>
    <property type="match status" value="1"/>
</dbReference>
<dbReference type="PANTHER" id="PTHR32305">
    <property type="match status" value="1"/>
</dbReference>
<organism evidence="1 2">
    <name type="scientific">Anoxybacter fermentans</name>
    <dbReference type="NCBI Taxonomy" id="1323375"/>
    <lineage>
        <taxon>Bacteria</taxon>
        <taxon>Bacillati</taxon>
        <taxon>Bacillota</taxon>
        <taxon>Clostridia</taxon>
        <taxon>Halanaerobiales</taxon>
        <taxon>Anoxybacter</taxon>
    </lineage>
</organism>
<reference evidence="1 2" key="1">
    <citation type="submission" date="2016-07" db="EMBL/GenBank/DDBJ databases">
        <title>Genome and transcriptome analysis of iron-reducing fermentative bacteria Anoxybacter fermentans.</title>
        <authorList>
            <person name="Zeng X."/>
            <person name="Shao Z."/>
        </authorList>
    </citation>
    <scope>NUCLEOTIDE SEQUENCE [LARGE SCALE GENOMIC DNA]</scope>
    <source>
        <strain evidence="1 2">DY22613</strain>
    </source>
</reference>
<sequence length="382" mass="43073">MTDRTGKVVWEQDYLPFGEDLHKPGTSVVDFEVETRYKFTGQRQVIGIGLYYYGARYYDPETGRFITEDVYQGNLINPLSQNLYIYVLQNPLKYVDPSGYMANLTAGTGGTTSELTDRDIERLKEIVNNDDRLTAEEKQDLNNTFSNINRNLKKSNTQIIDHPDLERLTNLYLEGKISYDAYLIAYERVAGELNDENGKWNLDIDWLTLFDGTVILISGAGQVLTGIGLITAPEPTSITKYIGGYILIHGAFNVGQGLSTMGKAFSGGGEGFNLLREGYTKTFGLKGEIIYLTIDIGISLYRTVSAISEIREYYRLKKGGELIRNVRYGFKEKILPFPGSLISKGKLIFNFVGLTNDIPSYRGTLRDLDYSIRNYLKEEKGD</sequence>
<name>A0A3Q9HQJ5_9FIRM</name>
<accession>A0A3Q9HQJ5</accession>
<dbReference type="InterPro" id="IPR022385">
    <property type="entry name" value="Rhs_assc_core"/>
</dbReference>
<dbReference type="InterPro" id="IPR050708">
    <property type="entry name" value="T6SS_VgrG/RHS"/>
</dbReference>
<dbReference type="PANTHER" id="PTHR32305:SF15">
    <property type="entry name" value="PROTEIN RHSA-RELATED"/>
    <property type="match status" value="1"/>
</dbReference>